<dbReference type="PANTHER" id="PTHR47691">
    <property type="entry name" value="REGULATOR-RELATED"/>
    <property type="match status" value="1"/>
</dbReference>
<proteinExistence type="predicted"/>
<protein>
    <recommendedName>
        <fullName evidence="3">Tetratricopeptide repeat protein</fullName>
    </recommendedName>
</protein>
<keyword evidence="2" id="KW-1185">Reference proteome</keyword>
<dbReference type="AlphaFoldDB" id="A0A101PFF8"/>
<dbReference type="InterPro" id="IPR011990">
    <property type="entry name" value="TPR-like_helical_dom_sf"/>
</dbReference>
<dbReference type="Proteomes" id="UP000053127">
    <property type="component" value="Unassembled WGS sequence"/>
</dbReference>
<dbReference type="EMBL" id="LMWN01000001">
    <property type="protein sequence ID" value="KUN10472.1"/>
    <property type="molecule type" value="Genomic_DNA"/>
</dbReference>
<evidence type="ECO:0008006" key="3">
    <source>
        <dbReference type="Google" id="ProtNLM"/>
    </source>
</evidence>
<organism evidence="1 2">
    <name type="scientific">Streptomyces yokosukanensis</name>
    <dbReference type="NCBI Taxonomy" id="67386"/>
    <lineage>
        <taxon>Bacteria</taxon>
        <taxon>Bacillati</taxon>
        <taxon>Actinomycetota</taxon>
        <taxon>Actinomycetes</taxon>
        <taxon>Kitasatosporales</taxon>
        <taxon>Streptomycetaceae</taxon>
        <taxon>Streptomyces</taxon>
    </lineage>
</organism>
<dbReference type="RefSeq" id="WP_067116069.1">
    <property type="nucleotide sequence ID" value="NZ_KQ948206.1"/>
</dbReference>
<comment type="caution">
    <text evidence="1">The sequence shown here is derived from an EMBL/GenBank/DDBJ whole genome shotgun (WGS) entry which is preliminary data.</text>
</comment>
<accession>A0A101PFF8</accession>
<evidence type="ECO:0000313" key="2">
    <source>
        <dbReference type="Proteomes" id="UP000053127"/>
    </source>
</evidence>
<dbReference type="PANTHER" id="PTHR47691:SF3">
    <property type="entry name" value="HTH-TYPE TRANSCRIPTIONAL REGULATOR RV0890C-RELATED"/>
    <property type="match status" value="1"/>
</dbReference>
<name>A0A101PFF8_9ACTN</name>
<dbReference type="InterPro" id="IPR019734">
    <property type="entry name" value="TPR_rpt"/>
</dbReference>
<dbReference type="STRING" id="67386.AQI95_01775"/>
<reference evidence="1 2" key="1">
    <citation type="submission" date="2015-10" db="EMBL/GenBank/DDBJ databases">
        <title>Draft genome sequence of Streptomyces yokosukanensis DSM 40224, type strain for the species Streptomyces yokosukanensis.</title>
        <authorList>
            <person name="Ruckert C."/>
            <person name="Winkler A."/>
            <person name="Kalinowski J."/>
            <person name="Kampfer P."/>
            <person name="Glaeser S."/>
        </authorList>
    </citation>
    <scope>NUCLEOTIDE SEQUENCE [LARGE SCALE GENOMIC DNA]</scope>
    <source>
        <strain evidence="1 2">DSM 40224</strain>
    </source>
</reference>
<evidence type="ECO:0000313" key="1">
    <source>
        <dbReference type="EMBL" id="KUN10472.1"/>
    </source>
</evidence>
<dbReference type="SUPFAM" id="SSF48452">
    <property type="entry name" value="TPR-like"/>
    <property type="match status" value="1"/>
</dbReference>
<dbReference type="SMART" id="SM00028">
    <property type="entry name" value="TPR"/>
    <property type="match status" value="3"/>
</dbReference>
<dbReference type="OrthoDB" id="499349at2"/>
<dbReference type="Gene3D" id="1.25.40.10">
    <property type="entry name" value="Tetratricopeptide repeat domain"/>
    <property type="match status" value="1"/>
</dbReference>
<gene>
    <name evidence="1" type="ORF">AQI95_01775</name>
</gene>
<sequence length="428" mass="44843">MLETIRAYGAEQLDAAGETERIRRDHARTLLELLRAAGPWLLRAEQLRRLPALTAEQPDLLVAVRWAVGAEETGTALELLAAASSYLWIRGAADTLAPQARALLDTVGDTPPDGLSEEYAICVLLATAGRTGSAGPDERGVWRRCRGAAGVALAEVWSGGRTGRYPAALLLWMLHNAAGEGDAPGAFALVAAQRDSGEPWARAVARYVIGFGALGDGNPAEAEEAFRTALAEFRALGDRWGAALVLDALAGVAAARGDRRTAVALTDEALGLAEQLGALEDCADLLVNRGDQWADTDPAAARADYVRAAELARRAGGTGALAAALRGLGDIALAERDRGTAQDLYTQALEQLGPHWVKGLGNRVRALAGLGRVAEAHGDHAEARARYRQAAQTAGSAVPTAEALPEALRLLGLPGPLVEPLVAAVSRW</sequence>